<gene>
    <name evidence="2" type="ORF">MMF94_06355</name>
</gene>
<protein>
    <submittedName>
        <fullName evidence="2">Antibiotic biosynthesis monooxygenase</fullName>
    </submittedName>
</protein>
<dbReference type="RefSeq" id="WP_241035319.1">
    <property type="nucleotide sequence ID" value="NZ_BAAAJF010000023.1"/>
</dbReference>
<proteinExistence type="predicted"/>
<dbReference type="InterPro" id="IPR007138">
    <property type="entry name" value="ABM_dom"/>
</dbReference>
<evidence type="ECO:0000259" key="1">
    <source>
        <dbReference type="PROSITE" id="PS51725"/>
    </source>
</evidence>
<organism evidence="2 3">
    <name type="scientific">Pseudonocardia alaniniphila</name>
    <dbReference type="NCBI Taxonomy" id="75291"/>
    <lineage>
        <taxon>Bacteria</taxon>
        <taxon>Bacillati</taxon>
        <taxon>Actinomycetota</taxon>
        <taxon>Actinomycetes</taxon>
        <taxon>Pseudonocardiales</taxon>
        <taxon>Pseudonocardiaceae</taxon>
        <taxon>Pseudonocardia</taxon>
    </lineage>
</organism>
<dbReference type="Proteomes" id="UP001299970">
    <property type="component" value="Unassembled WGS sequence"/>
</dbReference>
<dbReference type="InterPro" id="IPR011008">
    <property type="entry name" value="Dimeric_a/b-barrel"/>
</dbReference>
<dbReference type="Gene3D" id="3.30.70.100">
    <property type="match status" value="1"/>
</dbReference>
<keyword evidence="2" id="KW-0560">Oxidoreductase</keyword>
<dbReference type="Pfam" id="PF03992">
    <property type="entry name" value="ABM"/>
    <property type="match status" value="1"/>
</dbReference>
<dbReference type="PROSITE" id="PS51725">
    <property type="entry name" value="ABM"/>
    <property type="match status" value="1"/>
</dbReference>
<dbReference type="EMBL" id="JAKXMK010000004">
    <property type="protein sequence ID" value="MCH6165296.1"/>
    <property type="molecule type" value="Genomic_DNA"/>
</dbReference>
<sequence length="110" mass="11583">MTAEQQPERIGRYVRMVAQPGRGAALADTLLRVASGLRDTPGCELYLINLSADEPDTIWVTEVWADEAASDRALSADLGDVGIGEVLELLAGPPELVDLRPLGGTGLPTG</sequence>
<keyword evidence="3" id="KW-1185">Reference proteome</keyword>
<reference evidence="2 3" key="1">
    <citation type="submission" date="2022-03" db="EMBL/GenBank/DDBJ databases">
        <title>Pseudonocardia alaer sp. nov., a novel actinomycete isolated from reed forest soil.</title>
        <authorList>
            <person name="Wang L."/>
        </authorList>
    </citation>
    <scope>NUCLEOTIDE SEQUENCE [LARGE SCALE GENOMIC DNA]</scope>
    <source>
        <strain evidence="2 3">Y-16303</strain>
    </source>
</reference>
<name>A0ABS9T9X0_9PSEU</name>
<keyword evidence="2" id="KW-0503">Monooxygenase</keyword>
<comment type="caution">
    <text evidence="2">The sequence shown here is derived from an EMBL/GenBank/DDBJ whole genome shotgun (WGS) entry which is preliminary data.</text>
</comment>
<dbReference type="SUPFAM" id="SSF54909">
    <property type="entry name" value="Dimeric alpha+beta barrel"/>
    <property type="match status" value="1"/>
</dbReference>
<dbReference type="GO" id="GO:0004497">
    <property type="term" value="F:monooxygenase activity"/>
    <property type="evidence" value="ECO:0007669"/>
    <property type="project" value="UniProtKB-KW"/>
</dbReference>
<feature type="domain" description="ABM" evidence="1">
    <location>
        <begin position="10"/>
        <end position="98"/>
    </location>
</feature>
<accession>A0ABS9T9X0</accession>
<evidence type="ECO:0000313" key="3">
    <source>
        <dbReference type="Proteomes" id="UP001299970"/>
    </source>
</evidence>
<evidence type="ECO:0000313" key="2">
    <source>
        <dbReference type="EMBL" id="MCH6165296.1"/>
    </source>
</evidence>